<name>A0ABT2NJV8_9CYAN</name>
<keyword evidence="2" id="KW-1185">Reference proteome</keyword>
<dbReference type="Proteomes" id="UP001525961">
    <property type="component" value="Unassembled WGS sequence"/>
</dbReference>
<evidence type="ECO:0000313" key="1">
    <source>
        <dbReference type="EMBL" id="MCT7981576.1"/>
    </source>
</evidence>
<evidence type="ECO:0000313" key="2">
    <source>
        <dbReference type="Proteomes" id="UP001525961"/>
    </source>
</evidence>
<dbReference type="EMBL" id="JAMXFA010000076">
    <property type="protein sequence ID" value="MCT7981576.1"/>
    <property type="molecule type" value="Genomic_DNA"/>
</dbReference>
<sequence>MAKTKKVGAAKMSNEGMAIERADVIKTASGKGYEIINPLSMGTALIEVAKDMMKSGGYWEMTNFPEPINLNDYVRQALPIYFTNKAGDIQIIYEASR</sequence>
<gene>
    <name evidence="1" type="ORF">NG792_28030</name>
</gene>
<dbReference type="RefSeq" id="WP_261237735.1">
    <property type="nucleotide sequence ID" value="NZ_JAMXFA010000076.1"/>
</dbReference>
<proteinExistence type="predicted"/>
<accession>A0ABT2NJV8</accession>
<comment type="caution">
    <text evidence="1">The sequence shown here is derived from an EMBL/GenBank/DDBJ whole genome shotgun (WGS) entry which is preliminary data.</text>
</comment>
<protein>
    <submittedName>
        <fullName evidence="1">Uncharacterized protein</fullName>
    </submittedName>
</protein>
<reference evidence="1 2" key="1">
    <citation type="journal article" date="2022" name="Front. Microbiol.">
        <title>High genomic differentiation and limited gene flow indicate recent cryptic speciation within the genus Laspinema (cyanobacteria).</title>
        <authorList>
            <person name="Stanojkovic A."/>
            <person name="Skoupy S."/>
            <person name="Skaloud P."/>
            <person name="Dvorak P."/>
        </authorList>
    </citation>
    <scope>NUCLEOTIDE SEQUENCE [LARGE SCALE GENOMIC DNA]</scope>
    <source>
        <strain evidence="1 2">D3b</strain>
    </source>
</reference>
<organism evidence="1 2">
    <name type="scientific">Laspinema olomoucense D3b</name>
    <dbReference type="NCBI Taxonomy" id="2953688"/>
    <lineage>
        <taxon>Bacteria</taxon>
        <taxon>Bacillati</taxon>
        <taxon>Cyanobacteriota</taxon>
        <taxon>Cyanophyceae</taxon>
        <taxon>Oscillatoriophycideae</taxon>
        <taxon>Oscillatoriales</taxon>
        <taxon>Laspinemataceae</taxon>
        <taxon>Laspinema</taxon>
        <taxon>Laspinema olomoucense</taxon>
    </lineage>
</organism>